<evidence type="ECO:0000256" key="4">
    <source>
        <dbReference type="SAM" id="Phobius"/>
    </source>
</evidence>
<keyword evidence="1" id="KW-0677">Repeat</keyword>
<dbReference type="InterPro" id="IPR001736">
    <property type="entry name" value="PLipase_D/transphosphatidylase"/>
</dbReference>
<evidence type="ECO:0000256" key="1">
    <source>
        <dbReference type="ARBA" id="ARBA00022737"/>
    </source>
</evidence>
<dbReference type="Pfam" id="PF13091">
    <property type="entry name" value="PLDc_2"/>
    <property type="match status" value="1"/>
</dbReference>
<sequence length="732" mass="81699">MTRQPIFEQNKNCWKETQATYSSPLIDCANYYRALHSSICKAQKQIIIVGWDIDSRIRLLHGEEEERAEAPSQIGELIQWKAEQNPDIKIYLLRWDSSFAFFDQREMWALEVWQDKTPDNVHALLDDSIPMGGSQHQKIVIVDNEVVFSGGMDVALHRWDTREHKIDEPGRNGPDEQEYGPFHDVQLVSSGPLVKHFTELAHWRWNRIAEQPIETIPDAESATDKLPDCWPEGVKPCFTNAPCAIARTIPAMEDTELVQEVRNMLIDLIGQAEHFIYIENQFATREEIARAINERMKACPDLHVVIVSSYEPQGLFESEAYWASRITFKDIVEDGVDSSRIMMTYSSIRDQQGKTAYKRIHSKVMTIDNQYLVIGSSNLSNRSMTLDTEVDLIFHGDSEENQRCIEFIRNDLLAEHTGRKTDAVQPLIESESPVEALMDKQLAHGYVLTEIDDSEFTSASETNVFRSISDPEEPLGPAIPDLHGKFSAITNPRRRTIMIALGVLIVGLIAGALILISNTVPWLDGDRIQAFLEESRGTYFALPTVLLVYLVGGLLFFPVTVLSLAVAAIFGPIWGPIYGIVGALLSAGTTFLLGKLLGNAGLRKLGGPKVEAVDEKLKQSGIIGVAAIRMLPIAPFSLVNLVAGISSITVVQFLIGTFLGMFPQMIAKGLVGDSIMQIFKNPSTETVTYLVAGLVFWLAMIIGSQKIAKMYQARKLQTDAQSNEEDSEECIA</sequence>
<dbReference type="GO" id="GO:0004630">
    <property type="term" value="F:phospholipase D activity"/>
    <property type="evidence" value="ECO:0007669"/>
    <property type="project" value="TreeGrafter"/>
</dbReference>
<dbReference type="AlphaFoldDB" id="A0A1E8FGQ0"/>
<protein>
    <submittedName>
        <fullName evidence="6">Phospholipase</fullName>
    </submittedName>
</protein>
<dbReference type="GO" id="GO:0009395">
    <property type="term" value="P:phospholipid catabolic process"/>
    <property type="evidence" value="ECO:0007669"/>
    <property type="project" value="TreeGrafter"/>
</dbReference>
<dbReference type="Pfam" id="PF00614">
    <property type="entry name" value="PLDc"/>
    <property type="match status" value="1"/>
</dbReference>
<dbReference type="SMART" id="SM00155">
    <property type="entry name" value="PLDc"/>
    <property type="match status" value="2"/>
</dbReference>
<dbReference type="SUPFAM" id="SSF56024">
    <property type="entry name" value="Phospholipase D/nuclease"/>
    <property type="match status" value="2"/>
</dbReference>
<dbReference type="InterPro" id="IPR015679">
    <property type="entry name" value="PLipase_D_fam"/>
</dbReference>
<comment type="caution">
    <text evidence="6">The sequence shown here is derived from an EMBL/GenBank/DDBJ whole genome shotgun (WGS) entry which is preliminary data.</text>
</comment>
<dbReference type="OrthoDB" id="9814092at2"/>
<dbReference type="Pfam" id="PF09335">
    <property type="entry name" value="VTT_dom"/>
    <property type="match status" value="1"/>
</dbReference>
<feature type="transmembrane region" description="Helical" evidence="4">
    <location>
        <begin position="686"/>
        <end position="704"/>
    </location>
</feature>
<reference evidence="6 7" key="1">
    <citation type="submission" date="2016-09" db="EMBL/GenBank/DDBJ databases">
        <title>Alteromonas lipolytica, a new species isolated from sea water.</title>
        <authorList>
            <person name="Wu Y.-H."/>
            <person name="Cheng H."/>
            <person name="Xu X.-W."/>
        </authorList>
    </citation>
    <scope>NUCLEOTIDE SEQUENCE [LARGE SCALE GENOMIC DNA]</scope>
    <source>
        <strain evidence="6 7">JW12</strain>
    </source>
</reference>
<dbReference type="Proteomes" id="UP000176037">
    <property type="component" value="Unassembled WGS sequence"/>
</dbReference>
<proteinExistence type="predicted"/>
<dbReference type="InterPro" id="IPR025202">
    <property type="entry name" value="PLD-like_dom"/>
</dbReference>
<feature type="transmembrane region" description="Helical" evidence="4">
    <location>
        <begin position="497"/>
        <end position="516"/>
    </location>
</feature>
<feature type="transmembrane region" description="Helical" evidence="4">
    <location>
        <begin position="638"/>
        <end position="666"/>
    </location>
</feature>
<feature type="domain" description="PLD phosphodiesterase" evidence="5">
    <location>
        <begin position="356"/>
        <end position="383"/>
    </location>
</feature>
<organism evidence="6 7">
    <name type="scientific">Alteromonas lipolytica</name>
    <dbReference type="NCBI Taxonomy" id="1856405"/>
    <lineage>
        <taxon>Bacteria</taxon>
        <taxon>Pseudomonadati</taxon>
        <taxon>Pseudomonadota</taxon>
        <taxon>Gammaproteobacteria</taxon>
        <taxon>Alteromonadales</taxon>
        <taxon>Alteromonadaceae</taxon>
        <taxon>Alteromonas/Salinimonas group</taxon>
        <taxon>Alteromonas</taxon>
    </lineage>
</organism>
<evidence type="ECO:0000259" key="5">
    <source>
        <dbReference type="PROSITE" id="PS50035"/>
    </source>
</evidence>
<dbReference type="PANTHER" id="PTHR18896">
    <property type="entry name" value="PHOSPHOLIPASE D"/>
    <property type="match status" value="1"/>
</dbReference>
<accession>A0A1E8FGQ0</accession>
<evidence type="ECO:0000313" key="7">
    <source>
        <dbReference type="Proteomes" id="UP000176037"/>
    </source>
</evidence>
<feature type="transmembrane region" description="Helical" evidence="4">
    <location>
        <begin position="576"/>
        <end position="594"/>
    </location>
</feature>
<dbReference type="PANTHER" id="PTHR18896:SF60">
    <property type="entry name" value="PHOSPHOLIPASE D"/>
    <property type="match status" value="1"/>
</dbReference>
<dbReference type="Gene3D" id="3.30.870.10">
    <property type="entry name" value="Endonuclease Chain A"/>
    <property type="match status" value="2"/>
</dbReference>
<evidence type="ECO:0000256" key="2">
    <source>
        <dbReference type="ARBA" id="ARBA00022801"/>
    </source>
</evidence>
<keyword evidence="3" id="KW-0443">Lipid metabolism</keyword>
<evidence type="ECO:0000313" key="6">
    <source>
        <dbReference type="EMBL" id="OFI35089.1"/>
    </source>
</evidence>
<feature type="domain" description="PLD phosphodiesterase" evidence="5">
    <location>
        <begin position="131"/>
        <end position="158"/>
    </location>
</feature>
<name>A0A1E8FGQ0_9ALTE</name>
<dbReference type="GO" id="GO:0005886">
    <property type="term" value="C:plasma membrane"/>
    <property type="evidence" value="ECO:0007669"/>
    <property type="project" value="TreeGrafter"/>
</dbReference>
<dbReference type="InterPro" id="IPR032816">
    <property type="entry name" value="VTT_dom"/>
</dbReference>
<dbReference type="CDD" id="cd09140">
    <property type="entry name" value="PLDc_vPLD1_2_like_bac_1"/>
    <property type="match status" value="1"/>
</dbReference>
<keyword evidence="7" id="KW-1185">Reference proteome</keyword>
<dbReference type="STRING" id="1856405.BFC17_16195"/>
<feature type="transmembrane region" description="Helical" evidence="4">
    <location>
        <begin position="537"/>
        <end position="570"/>
    </location>
</feature>
<keyword evidence="4" id="KW-0472">Membrane</keyword>
<keyword evidence="2" id="KW-0378">Hydrolase</keyword>
<keyword evidence="4" id="KW-0812">Transmembrane</keyword>
<dbReference type="EMBL" id="MJIC01000010">
    <property type="protein sequence ID" value="OFI35089.1"/>
    <property type="molecule type" value="Genomic_DNA"/>
</dbReference>
<dbReference type="PROSITE" id="PS50035">
    <property type="entry name" value="PLD"/>
    <property type="match status" value="2"/>
</dbReference>
<keyword evidence="4" id="KW-1133">Transmembrane helix</keyword>
<dbReference type="RefSeq" id="WP_070176007.1">
    <property type="nucleotide sequence ID" value="NZ_BMJR01000001.1"/>
</dbReference>
<evidence type="ECO:0000256" key="3">
    <source>
        <dbReference type="ARBA" id="ARBA00023098"/>
    </source>
</evidence>
<gene>
    <name evidence="6" type="ORF">BFC17_16195</name>
</gene>